<reference evidence="2 3" key="1">
    <citation type="submission" date="2016-11" db="EMBL/GenBank/DDBJ databases">
        <title>Complete genome sequence of Streptomyces niveus SCSIO 3406.</title>
        <authorList>
            <person name="Zhu Q."/>
            <person name="Cheng W."/>
            <person name="Song Y."/>
            <person name="Li Q."/>
            <person name="Ju J."/>
        </authorList>
    </citation>
    <scope>NUCLEOTIDE SEQUENCE [LARGE SCALE GENOMIC DNA]</scope>
    <source>
        <strain evidence="2 3">SCSIO 3406</strain>
    </source>
</reference>
<name>A0A1U9R308_STRNV</name>
<evidence type="ECO:0000256" key="1">
    <source>
        <dbReference type="SAM" id="MobiDB-lite"/>
    </source>
</evidence>
<evidence type="ECO:0008006" key="4">
    <source>
        <dbReference type="Google" id="ProtNLM"/>
    </source>
</evidence>
<evidence type="ECO:0000313" key="2">
    <source>
        <dbReference type="EMBL" id="AQU70892.1"/>
    </source>
</evidence>
<evidence type="ECO:0000313" key="3">
    <source>
        <dbReference type="Proteomes" id="UP000189677"/>
    </source>
</evidence>
<dbReference type="KEGG" id="snw:BBN63_13715"/>
<feature type="compositionally biased region" description="Gly residues" evidence="1">
    <location>
        <begin position="16"/>
        <end position="37"/>
    </location>
</feature>
<sequence>MGAGSGSGVEAPGADAGEGVGAGFGERVGGDVGGGVGQEAEHGPERAPAEADVAHHGHVSLWSGRLAVRLSTGNHGPSDLTGATARLSFSEPLAVGQKLPAGCLWGGDQVVYCQAKALRADGRDSEFLLDLRTVGNPAEVSVDIATVWNGGAQDLNPDNDKHHVLVPATGDLYIY</sequence>
<keyword evidence="3" id="KW-1185">Reference proteome</keyword>
<dbReference type="AlphaFoldDB" id="A0A1U9R308"/>
<dbReference type="EMBL" id="CP018047">
    <property type="protein sequence ID" value="AQU70892.1"/>
    <property type="molecule type" value="Genomic_DNA"/>
</dbReference>
<organism evidence="2 3">
    <name type="scientific">Streptomyces niveus</name>
    <name type="common">Streptomyces spheroides</name>
    <dbReference type="NCBI Taxonomy" id="193462"/>
    <lineage>
        <taxon>Bacteria</taxon>
        <taxon>Bacillati</taxon>
        <taxon>Actinomycetota</taxon>
        <taxon>Actinomycetes</taxon>
        <taxon>Kitasatosporales</taxon>
        <taxon>Streptomycetaceae</taxon>
        <taxon>Streptomyces</taxon>
    </lineage>
</organism>
<feature type="compositionally biased region" description="Basic and acidic residues" evidence="1">
    <location>
        <begin position="39"/>
        <end position="53"/>
    </location>
</feature>
<dbReference type="Proteomes" id="UP000189677">
    <property type="component" value="Chromosome"/>
</dbReference>
<proteinExistence type="predicted"/>
<dbReference type="OrthoDB" id="4300377at2"/>
<gene>
    <name evidence="2" type="ORF">BBN63_13715</name>
</gene>
<protein>
    <recommendedName>
        <fullName evidence="4">DUF11 domain-containing protein</fullName>
    </recommendedName>
</protein>
<accession>A0A1U9R308</accession>
<feature type="region of interest" description="Disordered" evidence="1">
    <location>
        <begin position="1"/>
        <end position="53"/>
    </location>
</feature>